<sequence length="72" mass="7750">METPCQNLCVLDSLTGLCIGCGRSSDEIANWLTLSPAERGALMVQLPARMEEMTKRGVRGGKTGNRSREVGP</sequence>
<dbReference type="Proteomes" id="UP000192872">
    <property type="component" value="Unassembled WGS sequence"/>
</dbReference>
<dbReference type="AlphaFoldDB" id="A0A1W9I028"/>
<comment type="caution">
    <text evidence="2">The sequence shown here is derived from an EMBL/GenBank/DDBJ whole genome shotgun (WGS) entry which is preliminary data.</text>
</comment>
<dbReference type="InterPro" id="IPR010710">
    <property type="entry name" value="DUF1289"/>
</dbReference>
<dbReference type="STRING" id="1827387.A4S15_06355"/>
<evidence type="ECO:0000256" key="1">
    <source>
        <dbReference type="SAM" id="MobiDB-lite"/>
    </source>
</evidence>
<protein>
    <recommendedName>
        <fullName evidence="4">Fe-S oxidoreductase</fullName>
    </recommendedName>
</protein>
<evidence type="ECO:0000313" key="2">
    <source>
        <dbReference type="EMBL" id="OQW53019.1"/>
    </source>
</evidence>
<name>A0A1W9I028_9HYPH</name>
<dbReference type="EMBL" id="LWDL01000011">
    <property type="protein sequence ID" value="OQW53019.1"/>
    <property type="molecule type" value="Genomic_DNA"/>
</dbReference>
<accession>A0A1W9I028</accession>
<evidence type="ECO:0008006" key="4">
    <source>
        <dbReference type="Google" id="ProtNLM"/>
    </source>
</evidence>
<evidence type="ECO:0000313" key="3">
    <source>
        <dbReference type="Proteomes" id="UP000192872"/>
    </source>
</evidence>
<feature type="region of interest" description="Disordered" evidence="1">
    <location>
        <begin position="52"/>
        <end position="72"/>
    </location>
</feature>
<dbReference type="Pfam" id="PF06945">
    <property type="entry name" value="DUF1289"/>
    <property type="match status" value="1"/>
</dbReference>
<reference evidence="2 3" key="1">
    <citation type="journal article" date="2017" name="Water Res.">
        <title>Comammox in drinking water systems.</title>
        <authorList>
            <person name="Wang Y."/>
            <person name="Ma L."/>
            <person name="Mao Y."/>
            <person name="Jiang X."/>
            <person name="Xia Y."/>
            <person name="Yu K."/>
            <person name="Li B."/>
            <person name="Zhang T."/>
        </authorList>
    </citation>
    <scope>NUCLEOTIDE SEQUENCE [LARGE SCALE GENOMIC DNA]</scope>
    <source>
        <strain evidence="2">SG_bin8</strain>
    </source>
</reference>
<dbReference type="PANTHER" id="PTHR35175:SF2">
    <property type="entry name" value="DUF1289 DOMAIN-CONTAINING PROTEIN"/>
    <property type="match status" value="1"/>
</dbReference>
<proteinExistence type="predicted"/>
<organism evidence="2 3">
    <name type="scientific">Candidatus Raskinella chloraquaticus</name>
    <dbReference type="NCBI Taxonomy" id="1951219"/>
    <lineage>
        <taxon>Bacteria</taxon>
        <taxon>Pseudomonadati</taxon>
        <taxon>Pseudomonadota</taxon>
        <taxon>Alphaproteobacteria</taxon>
        <taxon>Hyphomicrobiales</taxon>
        <taxon>Phreatobacteraceae</taxon>
        <taxon>Candidatus Raskinella</taxon>
    </lineage>
</organism>
<gene>
    <name evidence="2" type="ORF">A4S15_06355</name>
</gene>
<dbReference type="PANTHER" id="PTHR35175">
    <property type="entry name" value="DUF1289 DOMAIN-CONTAINING PROTEIN"/>
    <property type="match status" value="1"/>
</dbReference>